<organism evidence="1 2">
    <name type="scientific">Karstenula rhodostoma CBS 690.94</name>
    <dbReference type="NCBI Taxonomy" id="1392251"/>
    <lineage>
        <taxon>Eukaryota</taxon>
        <taxon>Fungi</taxon>
        <taxon>Dikarya</taxon>
        <taxon>Ascomycota</taxon>
        <taxon>Pezizomycotina</taxon>
        <taxon>Dothideomycetes</taxon>
        <taxon>Pleosporomycetidae</taxon>
        <taxon>Pleosporales</taxon>
        <taxon>Massarineae</taxon>
        <taxon>Didymosphaeriaceae</taxon>
        <taxon>Karstenula</taxon>
    </lineage>
</organism>
<evidence type="ECO:0000313" key="2">
    <source>
        <dbReference type="Proteomes" id="UP000799764"/>
    </source>
</evidence>
<keyword evidence="2" id="KW-1185">Reference proteome</keyword>
<protein>
    <recommendedName>
        <fullName evidence="3">DUF1308 domain-containing protein</fullName>
    </recommendedName>
</protein>
<dbReference type="PANTHER" id="PTHR13379">
    <property type="entry name" value="UNCHARACTERIZED DUF1308"/>
    <property type="match status" value="1"/>
</dbReference>
<comment type="caution">
    <text evidence="1">The sequence shown here is derived from an EMBL/GenBank/DDBJ whole genome shotgun (WGS) entry which is preliminary data.</text>
</comment>
<dbReference type="OrthoDB" id="441890at2759"/>
<proteinExistence type="predicted"/>
<evidence type="ECO:0008006" key="3">
    <source>
        <dbReference type="Google" id="ProtNLM"/>
    </source>
</evidence>
<reference evidence="1" key="1">
    <citation type="journal article" date="2020" name="Stud. Mycol.">
        <title>101 Dothideomycetes genomes: a test case for predicting lifestyles and emergence of pathogens.</title>
        <authorList>
            <person name="Haridas S."/>
            <person name="Albert R."/>
            <person name="Binder M."/>
            <person name="Bloem J."/>
            <person name="Labutti K."/>
            <person name="Salamov A."/>
            <person name="Andreopoulos B."/>
            <person name="Baker S."/>
            <person name="Barry K."/>
            <person name="Bills G."/>
            <person name="Bluhm B."/>
            <person name="Cannon C."/>
            <person name="Castanera R."/>
            <person name="Culley D."/>
            <person name="Daum C."/>
            <person name="Ezra D."/>
            <person name="Gonzalez J."/>
            <person name="Henrissat B."/>
            <person name="Kuo A."/>
            <person name="Liang C."/>
            <person name="Lipzen A."/>
            <person name="Lutzoni F."/>
            <person name="Magnuson J."/>
            <person name="Mondo S."/>
            <person name="Nolan M."/>
            <person name="Ohm R."/>
            <person name="Pangilinan J."/>
            <person name="Park H.-J."/>
            <person name="Ramirez L."/>
            <person name="Alfaro M."/>
            <person name="Sun H."/>
            <person name="Tritt A."/>
            <person name="Yoshinaga Y."/>
            <person name="Zwiers L.-H."/>
            <person name="Turgeon B."/>
            <person name="Goodwin S."/>
            <person name="Spatafora J."/>
            <person name="Crous P."/>
            <person name="Grigoriev I."/>
        </authorList>
    </citation>
    <scope>NUCLEOTIDE SEQUENCE</scope>
    <source>
        <strain evidence="1">CBS 690.94</strain>
    </source>
</reference>
<evidence type="ECO:0000313" key="1">
    <source>
        <dbReference type="EMBL" id="KAF2446607.1"/>
    </source>
</evidence>
<dbReference type="Proteomes" id="UP000799764">
    <property type="component" value="Unassembled WGS sequence"/>
</dbReference>
<sequence>MSEAEPEPGLGAENQQALDQQLAQRISALRDEFAKYLSKAHATHADLSIVLEQPPAEYDSIQNIANQRLAAYDKHVNAMNRPTRNQKPAPKLDGLAADVAQLENFWRVAKTSSGILAFQKLFFWDRSTMLQYKTRGGLSHFGKWARKGALMTGINQNSFSKHFEHAIKVDIVAQNGLEWVRVCSSTEKKLLFDLAKLGWQNDSDSESDEDLNGVNGSSGSSKIIDGDDSLELLRDAHKLARAARANPLRGQIPRVRFVMTRVASGRVKEIDAILDKICATGAVVQCVGDIPEEVNLDAALSMMQPEPVPSISQVLNVDYTILRGLVSDISHSECALQEDQVRQVRESIEIETTEKFLPAVFYPTVASAPMTCTTETVEQLYQVLDLRGSSTEQQRADILFARGIHSDARPEDLLTKWRNLSIHPVPDHLQLPIRVVQSQVSENLERLPRVAKNMLDLELYYYSPATKSSAPATRSSFLYGWAHGLTTLTGNGAVSKYQINDRLDQGGLGDGEEGPHFWLLAQMTRVLYGRPRHLWTLPEEENKADVDALQTEESIAS</sequence>
<dbReference type="AlphaFoldDB" id="A0A9P4PMD1"/>
<gene>
    <name evidence="1" type="ORF">P171DRAFT_520090</name>
</gene>
<accession>A0A9P4PMD1</accession>
<name>A0A9P4PMD1_9PLEO</name>
<dbReference type="EMBL" id="MU001498">
    <property type="protein sequence ID" value="KAF2446607.1"/>
    <property type="molecule type" value="Genomic_DNA"/>
</dbReference>
<dbReference type="PANTHER" id="PTHR13379:SF0">
    <property type="entry name" value="UPF0415 PROTEIN C7ORF25"/>
    <property type="match status" value="1"/>
</dbReference>